<proteinExistence type="predicted"/>
<dbReference type="CDD" id="cd04301">
    <property type="entry name" value="NAT_SF"/>
    <property type="match status" value="1"/>
</dbReference>
<gene>
    <name evidence="2" type="ORF">BJX63DRAFT_406910</name>
</gene>
<dbReference type="PROSITE" id="PS51186">
    <property type="entry name" value="GNAT"/>
    <property type="match status" value="1"/>
</dbReference>
<dbReference type="SUPFAM" id="SSF55729">
    <property type="entry name" value="Acyl-CoA N-acyltransferases (Nat)"/>
    <property type="match status" value="1"/>
</dbReference>
<name>A0ABR4H0Q5_9EURO</name>
<evidence type="ECO:0000313" key="3">
    <source>
        <dbReference type="Proteomes" id="UP001610334"/>
    </source>
</evidence>
<protein>
    <recommendedName>
        <fullName evidence="1">N-acetyltransferase domain-containing protein</fullName>
    </recommendedName>
</protein>
<keyword evidence="3" id="KW-1185">Reference proteome</keyword>
<accession>A0ABR4H0Q5</accession>
<sequence length="293" mass="31375">MSAGLAFPITPSTARLIEIAEIAFINAQIQGASELFREDAFLAKPVGGGVAAVTKASFGRKLNHVAGFGMDGPVTEKDVETIEKLYKAIDVPPEINLCPFAHSSALEVLTARGYKVCAEMNVSALALEDYVVEEGNWVMDNDASANQSIENQNKIVVSPVSKGEHPIFIELSSTGFQSGNPQSDLFRTLAATATIRPDSRLYFARLNGQIVGTAGMALIDTPLGHVAELYIDSTVPELRGRGVQSALLKARLAEAKKSGCELATVTTWPTGTSARNVERAGFRLAYKKDVFTI</sequence>
<dbReference type="Proteomes" id="UP001610334">
    <property type="component" value="Unassembled WGS sequence"/>
</dbReference>
<reference evidence="2 3" key="1">
    <citation type="submission" date="2024-07" db="EMBL/GenBank/DDBJ databases">
        <title>Section-level genome sequencing and comparative genomics of Aspergillus sections Usti and Cavernicolus.</title>
        <authorList>
            <consortium name="Lawrence Berkeley National Laboratory"/>
            <person name="Nybo J.L."/>
            <person name="Vesth T.C."/>
            <person name="Theobald S."/>
            <person name="Frisvad J.C."/>
            <person name="Larsen T.O."/>
            <person name="Kjaerboelling I."/>
            <person name="Rothschild-Mancinelli K."/>
            <person name="Lyhne E.K."/>
            <person name="Kogle M.E."/>
            <person name="Barry K."/>
            <person name="Clum A."/>
            <person name="Na H."/>
            <person name="Ledsgaard L."/>
            <person name="Lin J."/>
            <person name="Lipzen A."/>
            <person name="Kuo A."/>
            <person name="Riley R."/>
            <person name="Mondo S."/>
            <person name="Labutti K."/>
            <person name="Haridas S."/>
            <person name="Pangalinan J."/>
            <person name="Salamov A.A."/>
            <person name="Simmons B.A."/>
            <person name="Magnuson J.K."/>
            <person name="Chen J."/>
            <person name="Drula E."/>
            <person name="Henrissat B."/>
            <person name="Wiebenga A."/>
            <person name="Lubbers R.J."/>
            <person name="Gomes A.C."/>
            <person name="Makela M.R."/>
            <person name="Stajich J."/>
            <person name="Grigoriev I.V."/>
            <person name="Mortensen U.H."/>
            <person name="De Vries R.P."/>
            <person name="Baker S.E."/>
            <person name="Andersen M.R."/>
        </authorList>
    </citation>
    <scope>NUCLEOTIDE SEQUENCE [LARGE SCALE GENOMIC DNA]</scope>
    <source>
        <strain evidence="2 3">CBS 588.65</strain>
    </source>
</reference>
<comment type="caution">
    <text evidence="2">The sequence shown here is derived from an EMBL/GenBank/DDBJ whole genome shotgun (WGS) entry which is preliminary data.</text>
</comment>
<evidence type="ECO:0000313" key="2">
    <source>
        <dbReference type="EMBL" id="KAL2809035.1"/>
    </source>
</evidence>
<dbReference type="Pfam" id="PF00583">
    <property type="entry name" value="Acetyltransf_1"/>
    <property type="match status" value="1"/>
</dbReference>
<dbReference type="InterPro" id="IPR000182">
    <property type="entry name" value="GNAT_dom"/>
</dbReference>
<dbReference type="InterPro" id="IPR016181">
    <property type="entry name" value="Acyl_CoA_acyltransferase"/>
</dbReference>
<feature type="domain" description="N-acetyltransferase" evidence="1">
    <location>
        <begin position="155"/>
        <end position="293"/>
    </location>
</feature>
<organism evidence="2 3">
    <name type="scientific">Aspergillus granulosus</name>
    <dbReference type="NCBI Taxonomy" id="176169"/>
    <lineage>
        <taxon>Eukaryota</taxon>
        <taxon>Fungi</taxon>
        <taxon>Dikarya</taxon>
        <taxon>Ascomycota</taxon>
        <taxon>Pezizomycotina</taxon>
        <taxon>Eurotiomycetes</taxon>
        <taxon>Eurotiomycetidae</taxon>
        <taxon>Eurotiales</taxon>
        <taxon>Aspergillaceae</taxon>
        <taxon>Aspergillus</taxon>
        <taxon>Aspergillus subgen. Nidulantes</taxon>
    </lineage>
</organism>
<dbReference type="EMBL" id="JBFXLT010000097">
    <property type="protein sequence ID" value="KAL2809035.1"/>
    <property type="molecule type" value="Genomic_DNA"/>
</dbReference>
<evidence type="ECO:0000259" key="1">
    <source>
        <dbReference type="PROSITE" id="PS51186"/>
    </source>
</evidence>
<dbReference type="Gene3D" id="3.40.630.30">
    <property type="match status" value="1"/>
</dbReference>